<feature type="region of interest" description="Disordered" evidence="1">
    <location>
        <begin position="1"/>
        <end position="35"/>
    </location>
</feature>
<name>A0A0B5F555_STRA4</name>
<gene>
    <name evidence="2" type="ORF">SLNWT_5635</name>
</gene>
<reference evidence="2 3" key="1">
    <citation type="submission" date="2015-01" db="EMBL/GenBank/DDBJ databases">
        <title>Enhanced salinomycin production by adjusting the supply of polyketide extender units in Streptomyce albus DSM 41398.</title>
        <authorList>
            <person name="Lu C."/>
        </authorList>
    </citation>
    <scope>NUCLEOTIDE SEQUENCE [LARGE SCALE GENOMIC DNA]</scope>
    <source>
        <strain evidence="3">ATCC 21838 / DSM 41398 / FERM P-419 / JCM 4703 / NBRC 107858</strain>
    </source>
</reference>
<evidence type="ECO:0000313" key="3">
    <source>
        <dbReference type="Proteomes" id="UP000031523"/>
    </source>
</evidence>
<keyword evidence="3" id="KW-1185">Reference proteome</keyword>
<dbReference type="KEGG" id="sals:SLNWT_5635"/>
<organism evidence="2 3">
    <name type="scientific">Streptomyces albus (strain ATCC 21838 / DSM 41398 / FERM P-419 / JCM 4703 / NBRC 107858)</name>
    <dbReference type="NCBI Taxonomy" id="1081613"/>
    <lineage>
        <taxon>Bacteria</taxon>
        <taxon>Bacillati</taxon>
        <taxon>Actinomycetota</taxon>
        <taxon>Actinomycetes</taxon>
        <taxon>Kitasatosporales</taxon>
        <taxon>Streptomycetaceae</taxon>
        <taxon>Streptomyces</taxon>
    </lineage>
</organism>
<evidence type="ECO:0000256" key="1">
    <source>
        <dbReference type="SAM" id="MobiDB-lite"/>
    </source>
</evidence>
<dbReference type="AlphaFoldDB" id="A0A0B5F555"/>
<protein>
    <submittedName>
        <fullName evidence="2">Uncharacterized protein</fullName>
    </submittedName>
</protein>
<proteinExistence type="predicted"/>
<sequence>MSGHARSPPGWGRRSTGEPVDSPREAPGWGSRGRFGLQCYGTLDEGADPRKRARYARRYVRGRTGTGL</sequence>
<dbReference type="EMBL" id="CP010519">
    <property type="protein sequence ID" value="AJE86011.1"/>
    <property type="molecule type" value="Genomic_DNA"/>
</dbReference>
<dbReference type="Proteomes" id="UP000031523">
    <property type="component" value="Chromosome"/>
</dbReference>
<accession>A0A0B5F555</accession>
<evidence type="ECO:0000313" key="2">
    <source>
        <dbReference type="EMBL" id="AJE86011.1"/>
    </source>
</evidence>